<evidence type="ECO:0000256" key="1">
    <source>
        <dbReference type="SAM" id="Phobius"/>
    </source>
</evidence>
<protein>
    <recommendedName>
        <fullName evidence="4">QueT transporter family protein</fullName>
    </recommendedName>
</protein>
<keyword evidence="1" id="KW-0812">Transmembrane</keyword>
<gene>
    <name evidence="2" type="ORF">BAU18_002913</name>
</gene>
<dbReference type="PANTHER" id="PTHR40044:SF1">
    <property type="entry name" value="INTEGRAL MEMBRANE PROTEIN"/>
    <property type="match status" value="1"/>
</dbReference>
<feature type="transmembrane region" description="Helical" evidence="1">
    <location>
        <begin position="140"/>
        <end position="164"/>
    </location>
</feature>
<dbReference type="Pfam" id="PF06177">
    <property type="entry name" value="QueT"/>
    <property type="match status" value="1"/>
</dbReference>
<dbReference type="PIRSF" id="PIRSF031501">
    <property type="entry name" value="QueT"/>
    <property type="match status" value="1"/>
</dbReference>
<keyword evidence="1" id="KW-0472">Membrane</keyword>
<dbReference type="PANTHER" id="PTHR40044">
    <property type="entry name" value="INTEGRAL MEMBRANE PROTEIN-RELATED"/>
    <property type="match status" value="1"/>
</dbReference>
<dbReference type="RefSeq" id="WP_161868783.1">
    <property type="nucleotide sequence ID" value="NZ_MAEI02000001.1"/>
</dbReference>
<evidence type="ECO:0000313" key="3">
    <source>
        <dbReference type="Proteomes" id="UP001429357"/>
    </source>
</evidence>
<comment type="caution">
    <text evidence="2">The sequence shown here is derived from an EMBL/GenBank/DDBJ whole genome shotgun (WGS) entry which is preliminary data.</text>
</comment>
<dbReference type="Proteomes" id="UP001429357">
    <property type="component" value="Unassembled WGS sequence"/>
</dbReference>
<keyword evidence="1" id="KW-1133">Transmembrane helix</keyword>
<reference evidence="2 3" key="2">
    <citation type="submission" date="2024-02" db="EMBL/GenBank/DDBJ databases">
        <title>The Genome Sequence of Enterococcus diestrammenae JM9A.</title>
        <authorList>
            <person name="Earl A."/>
            <person name="Manson A."/>
            <person name="Gilmore M."/>
            <person name="Sanders J."/>
            <person name="Shea T."/>
            <person name="Howe W."/>
            <person name="Livny J."/>
            <person name="Cuomo C."/>
            <person name="Neafsey D."/>
            <person name="Birren B."/>
        </authorList>
    </citation>
    <scope>NUCLEOTIDE SEQUENCE [LARGE SCALE GENOMIC DNA]</scope>
    <source>
        <strain evidence="2 3">JM9A</strain>
    </source>
</reference>
<keyword evidence="3" id="KW-1185">Reference proteome</keyword>
<dbReference type="EMBL" id="MAEI02000001">
    <property type="protein sequence ID" value="MEO1783293.1"/>
    <property type="molecule type" value="Genomic_DNA"/>
</dbReference>
<accession>A0ABV0F8N0</accession>
<evidence type="ECO:0008006" key="4">
    <source>
        <dbReference type="Google" id="ProtNLM"/>
    </source>
</evidence>
<feature type="transmembrane region" description="Helical" evidence="1">
    <location>
        <begin position="62"/>
        <end position="78"/>
    </location>
</feature>
<feature type="transmembrane region" description="Helical" evidence="1">
    <location>
        <begin position="22"/>
        <end position="41"/>
    </location>
</feature>
<organism evidence="2 3">
    <name type="scientific">Enterococcus diestrammenae</name>
    <dbReference type="NCBI Taxonomy" id="1155073"/>
    <lineage>
        <taxon>Bacteria</taxon>
        <taxon>Bacillati</taxon>
        <taxon>Bacillota</taxon>
        <taxon>Bacilli</taxon>
        <taxon>Lactobacillales</taxon>
        <taxon>Enterococcaceae</taxon>
        <taxon>Enterococcus</taxon>
    </lineage>
</organism>
<name>A0ABV0F8N0_9ENTE</name>
<feature type="transmembrane region" description="Helical" evidence="1">
    <location>
        <begin position="114"/>
        <end position="134"/>
    </location>
</feature>
<evidence type="ECO:0000313" key="2">
    <source>
        <dbReference type="EMBL" id="MEO1783293.1"/>
    </source>
</evidence>
<reference evidence="3" key="1">
    <citation type="submission" date="2016-06" db="EMBL/GenBank/DDBJ databases">
        <title>Four novel species of enterococci isolated from chicken manure.</title>
        <authorList>
            <person name="Van Tyne D."/>
        </authorList>
    </citation>
    <scope>NUCLEOTIDE SEQUENCE [LARGE SCALE GENOMIC DNA]</scope>
    <source>
        <strain evidence="3">JM9A</strain>
    </source>
</reference>
<proteinExistence type="predicted"/>
<sequence length="171" mass="19011">MNNPHEKVRSEAVWTTREVTKMALVAALYVAVTFVLQPVGYGNIQFRVAEMFNFLALANKRYVWAVTIGCGIANLASPNGLLDVVVGSSCTFFVLLLCRWATRNMKSLRLKLAVTAFIFALSMFTVAAQLTLLYQAPFFFNWLTIGIGELLSMTIGGILIYFLAQKIDLTI</sequence>
<dbReference type="InterPro" id="IPR010387">
    <property type="entry name" value="QueT"/>
</dbReference>